<feature type="non-terminal residue" evidence="1">
    <location>
        <position position="343"/>
    </location>
</feature>
<evidence type="ECO:0000313" key="1">
    <source>
        <dbReference type="EMBL" id="CAB3989258.1"/>
    </source>
</evidence>
<dbReference type="Proteomes" id="UP001152795">
    <property type="component" value="Unassembled WGS sequence"/>
</dbReference>
<organism evidence="1 2">
    <name type="scientific">Paramuricea clavata</name>
    <name type="common">Red gorgonian</name>
    <name type="synonym">Violescent sea-whip</name>
    <dbReference type="NCBI Taxonomy" id="317549"/>
    <lineage>
        <taxon>Eukaryota</taxon>
        <taxon>Metazoa</taxon>
        <taxon>Cnidaria</taxon>
        <taxon>Anthozoa</taxon>
        <taxon>Octocorallia</taxon>
        <taxon>Malacalcyonacea</taxon>
        <taxon>Plexauridae</taxon>
        <taxon>Paramuricea</taxon>
    </lineage>
</organism>
<name>A0A7D9HS10_PARCT</name>
<comment type="caution">
    <text evidence="1">The sequence shown here is derived from an EMBL/GenBank/DDBJ whole genome shotgun (WGS) entry which is preliminary data.</text>
</comment>
<sequence length="343" mass="39303">MADELGGNLFLDEEDVISTEPSLDIPAHFDWIFLKNGQTLFLQVLKTVGVPESETIESNAARIMSSKCEENIKVGTDFLKQMSTSFLVCYQNVKQIKCANQKMMKLEKSFLDLFDNPVLNLKWSCLVRTCGLQTSDGTNILLNHVLQHFWSSLVLHGSHELSEQGENSNSVPINASSTEPEDIEVQSVREHAGWVFKRVREEFNGGPQMYKIPVSKTDNTDVEVDKYYLLSLIERLGHDVLSRPGKFLFNAIPEVVEVFLYLHNTVENIVKNQLETHVDKEILKNCLKVLNEDIQLREMWFKVLGNEDNFKFKSDCVLLLHRVVGMFVKSKQQIIREQLQLKP</sequence>
<accession>A0A7D9HS10</accession>
<proteinExistence type="predicted"/>
<protein>
    <submittedName>
        <fullName evidence="1">Uncharacterized protein</fullName>
    </submittedName>
</protein>
<keyword evidence="2" id="KW-1185">Reference proteome</keyword>
<evidence type="ECO:0000313" key="2">
    <source>
        <dbReference type="Proteomes" id="UP001152795"/>
    </source>
</evidence>
<reference evidence="1" key="1">
    <citation type="submission" date="2020-04" db="EMBL/GenBank/DDBJ databases">
        <authorList>
            <person name="Alioto T."/>
            <person name="Alioto T."/>
            <person name="Gomez Garrido J."/>
        </authorList>
    </citation>
    <scope>NUCLEOTIDE SEQUENCE</scope>
    <source>
        <strain evidence="1">A484AB</strain>
    </source>
</reference>
<gene>
    <name evidence="1" type="ORF">PACLA_8A002371</name>
</gene>
<dbReference type="AlphaFoldDB" id="A0A7D9HS10"/>
<dbReference type="EMBL" id="CACRXK020001452">
    <property type="protein sequence ID" value="CAB3989258.1"/>
    <property type="molecule type" value="Genomic_DNA"/>
</dbReference>